<feature type="transmembrane region" description="Helical" evidence="1">
    <location>
        <begin position="179"/>
        <end position="197"/>
    </location>
</feature>
<sequence length="210" mass="23929">MTPAGQPDLSAIAEFNTFNRVFSSTAIALLYYDFLLTISLEVERYWTGRRSWASVFYFLNRYTVIVSHIPVIYEFFFVMSESWTIIWLHIMEIKNSAKEAVLAVGCDLTVSVSEGIRTDRSLSSLVIVQLIRGPVLAVSWSVMFIFDATVFVLTFSQAVCAYRMWSHSLATLMLKDGSIYFGVLGICYLLNIVSYVVRFDRYIQDAILAI</sequence>
<protein>
    <recommendedName>
        <fullName evidence="2">DUF6533 domain-containing protein</fullName>
    </recommendedName>
</protein>
<dbReference type="AlphaFoldDB" id="A0A2G8RX37"/>
<dbReference type="Pfam" id="PF20151">
    <property type="entry name" value="DUF6533"/>
    <property type="match status" value="1"/>
</dbReference>
<evidence type="ECO:0000256" key="1">
    <source>
        <dbReference type="SAM" id="Phobius"/>
    </source>
</evidence>
<proteinExistence type="predicted"/>
<keyword evidence="1" id="KW-1133">Transmembrane helix</keyword>
<name>A0A2G8RX37_9APHY</name>
<accession>A0A2G8RX37</accession>
<feature type="domain" description="DUF6533" evidence="2">
    <location>
        <begin position="26"/>
        <end position="66"/>
    </location>
</feature>
<dbReference type="Proteomes" id="UP000230002">
    <property type="component" value="Unassembled WGS sequence"/>
</dbReference>
<dbReference type="OrthoDB" id="3261349at2759"/>
<feature type="transmembrane region" description="Helical" evidence="1">
    <location>
        <begin position="62"/>
        <end position="88"/>
    </location>
</feature>
<keyword evidence="1" id="KW-0472">Membrane</keyword>
<dbReference type="EMBL" id="AYKW01000045">
    <property type="protein sequence ID" value="PIL26083.1"/>
    <property type="molecule type" value="Genomic_DNA"/>
</dbReference>
<reference evidence="3 4" key="1">
    <citation type="journal article" date="2015" name="Sci. Rep.">
        <title>Chromosome-level genome map provides insights into diverse defense mechanisms in the medicinal fungus Ganoderma sinense.</title>
        <authorList>
            <person name="Zhu Y."/>
            <person name="Xu J."/>
            <person name="Sun C."/>
            <person name="Zhou S."/>
            <person name="Xu H."/>
            <person name="Nelson D.R."/>
            <person name="Qian J."/>
            <person name="Song J."/>
            <person name="Luo H."/>
            <person name="Xiang L."/>
            <person name="Li Y."/>
            <person name="Xu Z."/>
            <person name="Ji A."/>
            <person name="Wang L."/>
            <person name="Lu S."/>
            <person name="Hayward A."/>
            <person name="Sun W."/>
            <person name="Li X."/>
            <person name="Schwartz D.C."/>
            <person name="Wang Y."/>
            <person name="Chen S."/>
        </authorList>
    </citation>
    <scope>NUCLEOTIDE SEQUENCE [LARGE SCALE GENOMIC DNA]</scope>
    <source>
        <strain evidence="3 4">ZZ0214-1</strain>
    </source>
</reference>
<evidence type="ECO:0000259" key="2">
    <source>
        <dbReference type="Pfam" id="PF20151"/>
    </source>
</evidence>
<feature type="transmembrane region" description="Helical" evidence="1">
    <location>
        <begin position="135"/>
        <end position="159"/>
    </location>
</feature>
<keyword evidence="4" id="KW-1185">Reference proteome</keyword>
<comment type="caution">
    <text evidence="3">The sequence shown here is derived from an EMBL/GenBank/DDBJ whole genome shotgun (WGS) entry which is preliminary data.</text>
</comment>
<gene>
    <name evidence="3" type="ORF">GSI_11837</name>
</gene>
<evidence type="ECO:0000313" key="3">
    <source>
        <dbReference type="EMBL" id="PIL26083.1"/>
    </source>
</evidence>
<keyword evidence="1" id="KW-0812">Transmembrane</keyword>
<dbReference type="InterPro" id="IPR045340">
    <property type="entry name" value="DUF6533"/>
</dbReference>
<evidence type="ECO:0000313" key="4">
    <source>
        <dbReference type="Proteomes" id="UP000230002"/>
    </source>
</evidence>
<organism evidence="3 4">
    <name type="scientific">Ganoderma sinense ZZ0214-1</name>
    <dbReference type="NCBI Taxonomy" id="1077348"/>
    <lineage>
        <taxon>Eukaryota</taxon>
        <taxon>Fungi</taxon>
        <taxon>Dikarya</taxon>
        <taxon>Basidiomycota</taxon>
        <taxon>Agaricomycotina</taxon>
        <taxon>Agaricomycetes</taxon>
        <taxon>Polyporales</taxon>
        <taxon>Polyporaceae</taxon>
        <taxon>Ganoderma</taxon>
    </lineage>
</organism>
<feature type="transmembrane region" description="Helical" evidence="1">
    <location>
        <begin position="21"/>
        <end position="42"/>
    </location>
</feature>